<dbReference type="EMBL" id="JABSTQ010009949">
    <property type="protein sequence ID" value="KAG0424647.1"/>
    <property type="molecule type" value="Genomic_DNA"/>
</dbReference>
<protein>
    <submittedName>
        <fullName evidence="1">Uncharacterized protein</fullName>
    </submittedName>
</protein>
<dbReference type="Proteomes" id="UP000805193">
    <property type="component" value="Unassembled WGS sequence"/>
</dbReference>
<proteinExistence type="predicted"/>
<evidence type="ECO:0000313" key="1">
    <source>
        <dbReference type="EMBL" id="KAG0424647.1"/>
    </source>
</evidence>
<name>A0AC60PU23_IXOPE</name>
<reference evidence="1 2" key="1">
    <citation type="journal article" date="2020" name="Cell">
        <title>Large-Scale Comparative Analyses of Tick Genomes Elucidate Their Genetic Diversity and Vector Capacities.</title>
        <authorList>
            <consortium name="Tick Genome and Microbiome Consortium (TIGMIC)"/>
            <person name="Jia N."/>
            <person name="Wang J."/>
            <person name="Shi W."/>
            <person name="Du L."/>
            <person name="Sun Y."/>
            <person name="Zhan W."/>
            <person name="Jiang J.F."/>
            <person name="Wang Q."/>
            <person name="Zhang B."/>
            <person name="Ji P."/>
            <person name="Bell-Sakyi L."/>
            <person name="Cui X.M."/>
            <person name="Yuan T.T."/>
            <person name="Jiang B.G."/>
            <person name="Yang W.F."/>
            <person name="Lam T.T."/>
            <person name="Chang Q.C."/>
            <person name="Ding S.J."/>
            <person name="Wang X.J."/>
            <person name="Zhu J.G."/>
            <person name="Ruan X.D."/>
            <person name="Zhao L."/>
            <person name="Wei J.T."/>
            <person name="Ye R.Z."/>
            <person name="Que T.C."/>
            <person name="Du C.H."/>
            <person name="Zhou Y.H."/>
            <person name="Cheng J.X."/>
            <person name="Dai P.F."/>
            <person name="Guo W.B."/>
            <person name="Han X.H."/>
            <person name="Huang E.J."/>
            <person name="Li L.F."/>
            <person name="Wei W."/>
            <person name="Gao Y.C."/>
            <person name="Liu J.Z."/>
            <person name="Shao H.Z."/>
            <person name="Wang X."/>
            <person name="Wang C.C."/>
            <person name="Yang T.C."/>
            <person name="Huo Q.B."/>
            <person name="Li W."/>
            <person name="Chen H.Y."/>
            <person name="Chen S.E."/>
            <person name="Zhou L.G."/>
            <person name="Ni X.B."/>
            <person name="Tian J.H."/>
            <person name="Sheng Y."/>
            <person name="Liu T."/>
            <person name="Pan Y.S."/>
            <person name="Xia L.Y."/>
            <person name="Li J."/>
            <person name="Zhao F."/>
            <person name="Cao W.C."/>
        </authorList>
    </citation>
    <scope>NUCLEOTIDE SEQUENCE [LARGE SCALE GENOMIC DNA]</scope>
    <source>
        <strain evidence="1">Iper-2018</strain>
    </source>
</reference>
<sequence>MLERKKILRNLRTAASLFNRHNRMIPSMPAGVSRSAQTFVRRTVTNTMLPALRNRIFQDDPHQGYCTACNTLATTQHVIWECPEHAAARLEALADIPVADQPNTFEDWVIPQDKPPPTVRPLWNQLCSFFYADGGPAVLLRRWPSVTANAL</sequence>
<comment type="caution">
    <text evidence="1">The sequence shown here is derived from an EMBL/GenBank/DDBJ whole genome shotgun (WGS) entry which is preliminary data.</text>
</comment>
<keyword evidence="2" id="KW-1185">Reference proteome</keyword>
<organism evidence="1 2">
    <name type="scientific">Ixodes persulcatus</name>
    <name type="common">Taiga tick</name>
    <dbReference type="NCBI Taxonomy" id="34615"/>
    <lineage>
        <taxon>Eukaryota</taxon>
        <taxon>Metazoa</taxon>
        <taxon>Ecdysozoa</taxon>
        <taxon>Arthropoda</taxon>
        <taxon>Chelicerata</taxon>
        <taxon>Arachnida</taxon>
        <taxon>Acari</taxon>
        <taxon>Parasitiformes</taxon>
        <taxon>Ixodida</taxon>
        <taxon>Ixodoidea</taxon>
        <taxon>Ixodidae</taxon>
        <taxon>Ixodinae</taxon>
        <taxon>Ixodes</taxon>
    </lineage>
</organism>
<evidence type="ECO:0000313" key="2">
    <source>
        <dbReference type="Proteomes" id="UP000805193"/>
    </source>
</evidence>
<accession>A0AC60PU23</accession>
<gene>
    <name evidence="1" type="ORF">HPB47_028138</name>
</gene>